<keyword evidence="1" id="KW-0472">Membrane</keyword>
<dbReference type="EMBL" id="WIXO01000001">
    <property type="protein sequence ID" value="MTE21568.1"/>
    <property type="molecule type" value="Genomic_DNA"/>
</dbReference>
<protein>
    <recommendedName>
        <fullName evidence="4">Sugar kinase</fullName>
    </recommendedName>
</protein>
<comment type="caution">
    <text evidence="2">The sequence shown here is derived from an EMBL/GenBank/DDBJ whole genome shotgun (WGS) entry which is preliminary data.</text>
</comment>
<evidence type="ECO:0008006" key="4">
    <source>
        <dbReference type="Google" id="ProtNLM"/>
    </source>
</evidence>
<dbReference type="AlphaFoldDB" id="A0A6G2BH29"/>
<keyword evidence="1" id="KW-0812">Transmembrane</keyword>
<proteinExistence type="predicted"/>
<gene>
    <name evidence="2" type="ORF">F0L17_21120</name>
</gene>
<name>A0A6G2BH29_9ACTN</name>
<keyword evidence="3" id="KW-1185">Reference proteome</keyword>
<organism evidence="2 3">
    <name type="scientific">Streptomyces taklimakanensis</name>
    <dbReference type="NCBI Taxonomy" id="2569853"/>
    <lineage>
        <taxon>Bacteria</taxon>
        <taxon>Bacillati</taxon>
        <taxon>Actinomycetota</taxon>
        <taxon>Actinomycetes</taxon>
        <taxon>Kitasatosporales</taxon>
        <taxon>Streptomycetaceae</taxon>
        <taxon>Streptomyces</taxon>
    </lineage>
</organism>
<sequence>MTSTPLLPPWPDRPPHRPKHRWLAAIVVVLLIAVPAGYLVLSAHQSRDSGRDKQRAAAATGLVWQWPSKLERRIYEVPVPSGSSHVAHYESNSWGRSSFYVQFRTSSRGLETFLEQAGGDPDGLREGGAGVTDPQADAVGWDFDLPGRRYAGARIERPGDRPDLTVTVDVTSRESPRVHVVSTVDF</sequence>
<dbReference type="Proteomes" id="UP000473014">
    <property type="component" value="Unassembled WGS sequence"/>
</dbReference>
<evidence type="ECO:0000313" key="3">
    <source>
        <dbReference type="Proteomes" id="UP000473014"/>
    </source>
</evidence>
<feature type="transmembrane region" description="Helical" evidence="1">
    <location>
        <begin position="20"/>
        <end position="41"/>
    </location>
</feature>
<dbReference type="RefSeq" id="WP_162466517.1">
    <property type="nucleotide sequence ID" value="NZ_WIXO01000001.1"/>
</dbReference>
<keyword evidence="1" id="KW-1133">Transmembrane helix</keyword>
<evidence type="ECO:0000313" key="2">
    <source>
        <dbReference type="EMBL" id="MTE21568.1"/>
    </source>
</evidence>
<reference evidence="2 3" key="1">
    <citation type="submission" date="2019-11" db="EMBL/GenBank/DDBJ databases">
        <authorList>
            <person name="Yuan L."/>
        </authorList>
    </citation>
    <scope>NUCLEOTIDE SEQUENCE [LARGE SCALE GENOMIC DNA]</scope>
    <source>
        <strain evidence="2 3">TRM43335</strain>
    </source>
</reference>
<evidence type="ECO:0000256" key="1">
    <source>
        <dbReference type="SAM" id="Phobius"/>
    </source>
</evidence>
<accession>A0A6G2BH29</accession>